<dbReference type="Proteomes" id="UP001239111">
    <property type="component" value="Chromosome 1"/>
</dbReference>
<evidence type="ECO:0000313" key="1">
    <source>
        <dbReference type="EMBL" id="KAJ8684254.1"/>
    </source>
</evidence>
<reference evidence="1" key="1">
    <citation type="submission" date="2023-04" db="EMBL/GenBank/DDBJ databases">
        <title>A chromosome-level genome assembly of the parasitoid wasp Eretmocerus hayati.</title>
        <authorList>
            <person name="Zhong Y."/>
            <person name="Liu S."/>
            <person name="Liu Y."/>
        </authorList>
    </citation>
    <scope>NUCLEOTIDE SEQUENCE</scope>
    <source>
        <strain evidence="1">ZJU_SS_LIU_2023</strain>
    </source>
</reference>
<accession>A0ACC2PLU0</accession>
<keyword evidence="2" id="KW-1185">Reference proteome</keyword>
<comment type="caution">
    <text evidence="1">The sequence shown here is derived from an EMBL/GenBank/DDBJ whole genome shotgun (WGS) entry which is preliminary data.</text>
</comment>
<evidence type="ECO:0000313" key="2">
    <source>
        <dbReference type="Proteomes" id="UP001239111"/>
    </source>
</evidence>
<proteinExistence type="predicted"/>
<sequence length="288" mass="31904">MPIVTNCEFKLRNLIPTKSVPENGHKVSIAEFFKVDVSEIEFGDEKLGGESQNVVMRRRFRTKEVAIELMQKGVVDHPSKREISLLFSTPHPNIVQAMAWIVTRTQFHIVMEFFNGASLYEVIINEEVKHEYNFYPEDAKINAVKGTAPALSACHLRPRPIVHRDIKPSNILSNKALQVKMCGFGKCQDFDVSLMSECSGSAYGTFTHMPLLSTVTCGHLPIVPASAHKSIATGFVDGGAILYIKMNAACYPQIVPASAHKSIATGFVDGGAILYITMYLIICIESIW</sequence>
<organism evidence="1 2">
    <name type="scientific">Eretmocerus hayati</name>
    <dbReference type="NCBI Taxonomy" id="131215"/>
    <lineage>
        <taxon>Eukaryota</taxon>
        <taxon>Metazoa</taxon>
        <taxon>Ecdysozoa</taxon>
        <taxon>Arthropoda</taxon>
        <taxon>Hexapoda</taxon>
        <taxon>Insecta</taxon>
        <taxon>Pterygota</taxon>
        <taxon>Neoptera</taxon>
        <taxon>Endopterygota</taxon>
        <taxon>Hymenoptera</taxon>
        <taxon>Apocrita</taxon>
        <taxon>Proctotrupomorpha</taxon>
        <taxon>Chalcidoidea</taxon>
        <taxon>Aphelinidae</taxon>
        <taxon>Aphelininae</taxon>
        <taxon>Eretmocerus</taxon>
    </lineage>
</organism>
<protein>
    <submittedName>
        <fullName evidence="1">Uncharacterized protein</fullName>
    </submittedName>
</protein>
<gene>
    <name evidence="1" type="ORF">QAD02_020046</name>
</gene>
<name>A0ACC2PLU0_9HYME</name>
<dbReference type="EMBL" id="CM056741">
    <property type="protein sequence ID" value="KAJ8684254.1"/>
    <property type="molecule type" value="Genomic_DNA"/>
</dbReference>